<dbReference type="EMBL" id="CP053435">
    <property type="protein sequence ID" value="QJW89405.1"/>
    <property type="molecule type" value="Genomic_DNA"/>
</dbReference>
<evidence type="ECO:0000313" key="1">
    <source>
        <dbReference type="EMBL" id="QJW89405.1"/>
    </source>
</evidence>
<dbReference type="AlphaFoldDB" id="A0A6M5Y6C6"/>
<gene>
    <name evidence="1" type="ORF">HNV11_08415</name>
</gene>
<proteinExistence type="predicted"/>
<dbReference type="Proteomes" id="UP000502756">
    <property type="component" value="Chromosome"/>
</dbReference>
<dbReference type="RefSeq" id="WP_171739243.1">
    <property type="nucleotide sequence ID" value="NZ_CP053435.1"/>
</dbReference>
<name>A0A6M5Y6C6_9BACT</name>
<sequence length="84" mass="9940">MIIDRDSYDRKPLFIKQGALRLWGIPLARRVDLCRVRQLYSFSHYFAEMCFDKETGKLTCICTFTHSHRLTPYLDQVGLDQLVQ</sequence>
<dbReference type="KEGG" id="stae:HNV11_08415"/>
<accession>A0A6M5Y6C6</accession>
<protein>
    <submittedName>
        <fullName evidence="1">Uncharacterized protein</fullName>
    </submittedName>
</protein>
<keyword evidence="2" id="KW-1185">Reference proteome</keyword>
<organism evidence="1 2">
    <name type="scientific">Spirosoma taeanense</name>
    <dbReference type="NCBI Taxonomy" id="2735870"/>
    <lineage>
        <taxon>Bacteria</taxon>
        <taxon>Pseudomonadati</taxon>
        <taxon>Bacteroidota</taxon>
        <taxon>Cytophagia</taxon>
        <taxon>Cytophagales</taxon>
        <taxon>Cytophagaceae</taxon>
        <taxon>Spirosoma</taxon>
    </lineage>
</organism>
<reference evidence="1 2" key="1">
    <citation type="submission" date="2020-05" db="EMBL/GenBank/DDBJ databases">
        <title>Genome sequencing of Spirosoma sp. TS118.</title>
        <authorList>
            <person name="Lee J.-H."/>
            <person name="Jeong S."/>
            <person name="Zhao L."/>
            <person name="Jung J.-H."/>
            <person name="Kim M.-K."/>
            <person name="Lim S."/>
        </authorList>
    </citation>
    <scope>NUCLEOTIDE SEQUENCE [LARGE SCALE GENOMIC DNA]</scope>
    <source>
        <strain evidence="1 2">TS118</strain>
    </source>
</reference>
<evidence type="ECO:0000313" key="2">
    <source>
        <dbReference type="Proteomes" id="UP000502756"/>
    </source>
</evidence>